<dbReference type="PANTHER" id="PTHR43229:SF2">
    <property type="entry name" value="NODULATION PROTEIN J"/>
    <property type="match status" value="1"/>
</dbReference>
<accession>A0A4D6KEX3</accession>
<feature type="transmembrane region" description="Helical" evidence="1">
    <location>
        <begin position="77"/>
        <end position="95"/>
    </location>
</feature>
<dbReference type="KEGG" id="halz:E5139_07130"/>
<gene>
    <name evidence="2" type="ORF">E5139_07130</name>
</gene>
<organism evidence="2 3">
    <name type="scientific">Halomicrobium mukohataei</name>
    <dbReference type="NCBI Taxonomy" id="57705"/>
    <lineage>
        <taxon>Archaea</taxon>
        <taxon>Methanobacteriati</taxon>
        <taxon>Methanobacteriota</taxon>
        <taxon>Stenosarchaea group</taxon>
        <taxon>Halobacteria</taxon>
        <taxon>Halobacteriales</taxon>
        <taxon>Haloarculaceae</taxon>
        <taxon>Halomicrobium</taxon>
    </lineage>
</organism>
<protein>
    <submittedName>
        <fullName evidence="2">ABC transporter permease</fullName>
    </submittedName>
</protein>
<dbReference type="OMA" id="FEPWMTH"/>
<dbReference type="PANTHER" id="PTHR43229">
    <property type="entry name" value="NODULATION PROTEIN J"/>
    <property type="match status" value="1"/>
</dbReference>
<name>A0A4D6KEX3_9EURY</name>
<feature type="transmembrane region" description="Helical" evidence="1">
    <location>
        <begin position="158"/>
        <end position="184"/>
    </location>
</feature>
<dbReference type="RefSeq" id="WP_015761769.1">
    <property type="nucleotide sequence ID" value="NZ_CP039375.1"/>
</dbReference>
<evidence type="ECO:0000313" key="3">
    <source>
        <dbReference type="Proteomes" id="UP000297053"/>
    </source>
</evidence>
<proteinExistence type="predicted"/>
<feature type="transmembrane region" description="Helical" evidence="1">
    <location>
        <begin position="239"/>
        <end position="263"/>
    </location>
</feature>
<feature type="transmembrane region" description="Helical" evidence="1">
    <location>
        <begin position="116"/>
        <end position="146"/>
    </location>
</feature>
<feature type="transmembrane region" description="Helical" evidence="1">
    <location>
        <begin position="196"/>
        <end position="219"/>
    </location>
</feature>
<feature type="transmembrane region" description="Helical" evidence="1">
    <location>
        <begin position="37"/>
        <end position="57"/>
    </location>
</feature>
<keyword evidence="1" id="KW-0472">Membrane</keyword>
<dbReference type="InterPro" id="IPR051784">
    <property type="entry name" value="Nod_factor_ABC_transporter"/>
</dbReference>
<reference evidence="2 3" key="2">
    <citation type="submission" date="2019-04" db="EMBL/GenBank/DDBJ databases">
        <authorList>
            <person name="Yang S."/>
            <person name="Wei W."/>
        </authorList>
    </citation>
    <scope>NUCLEOTIDE SEQUENCE [LARGE SCALE GENOMIC DNA]</scope>
    <source>
        <strain evidence="3">ZP60</strain>
    </source>
</reference>
<dbReference type="AlphaFoldDB" id="A0A4D6KEX3"/>
<evidence type="ECO:0000313" key="2">
    <source>
        <dbReference type="EMBL" id="QCD65419.1"/>
    </source>
</evidence>
<evidence type="ECO:0000256" key="1">
    <source>
        <dbReference type="SAM" id="Phobius"/>
    </source>
</evidence>
<keyword evidence="1" id="KW-0812">Transmembrane</keyword>
<dbReference type="EMBL" id="CP039375">
    <property type="protein sequence ID" value="QCD65419.1"/>
    <property type="molecule type" value="Genomic_DNA"/>
</dbReference>
<sequence>MTDTIGHTRQSDANAGLTTLFKAVAAKRIHLLVQYPVNTFSQVVTLYLFFAVVFFGGREASSRVADGTGALSSTLDGVIVGWFLLTMAQAAYFGLASNIIRESQWGTLEQLHMTPYGFGTVVAVKTVWNVVESAGWGLLILALMLLTTGRSLVIDAVAVVPISILSILSIIGVGFVFAGLALVYKRIEKVTSLLQFALIGLIAAPVVEIPATRLLPLVQGSSMLQATMRQGVELTEFPPVAFALLVGTAFGYLLAGYVVFLVCMRVAKRRGVMGHY</sequence>
<reference evidence="2 3" key="1">
    <citation type="submission" date="2019-04" db="EMBL/GenBank/DDBJ databases">
        <title>Complete genome sequence of Arthrobacter sp. ZXY-2 associated with effective atrazine degradation and salt adaptation.</title>
        <authorList>
            <person name="Zhao X."/>
        </authorList>
    </citation>
    <scope>NUCLEOTIDE SEQUENCE [LARGE SCALE GENOMIC DNA]</scope>
    <source>
        <strain evidence="3">ZP60</strain>
    </source>
</reference>
<dbReference type="Proteomes" id="UP000297053">
    <property type="component" value="Chromosome"/>
</dbReference>
<dbReference type="GeneID" id="42178696"/>
<keyword evidence="1" id="KW-1133">Transmembrane helix</keyword>